<dbReference type="EMBL" id="JAPQKP010000005">
    <property type="protein sequence ID" value="KAJ5189904.1"/>
    <property type="molecule type" value="Genomic_DNA"/>
</dbReference>
<evidence type="ECO:0000313" key="1">
    <source>
        <dbReference type="EMBL" id="KAJ5189904.1"/>
    </source>
</evidence>
<protein>
    <submittedName>
        <fullName evidence="1">Uncharacterized protein</fullName>
    </submittedName>
</protein>
<dbReference type="OrthoDB" id="4364812at2759"/>
<evidence type="ECO:0000313" key="2">
    <source>
        <dbReference type="Proteomes" id="UP001150879"/>
    </source>
</evidence>
<gene>
    <name evidence="1" type="ORF">N7472_008918</name>
</gene>
<reference evidence="1" key="1">
    <citation type="submission" date="2022-11" db="EMBL/GenBank/DDBJ databases">
        <authorList>
            <person name="Petersen C."/>
        </authorList>
    </citation>
    <scope>NUCLEOTIDE SEQUENCE</scope>
    <source>
        <strain evidence="1">IBT 16849</strain>
    </source>
</reference>
<proteinExistence type="predicted"/>
<organism evidence="1 2">
    <name type="scientific">Penicillium cf. griseofulvum</name>
    <dbReference type="NCBI Taxonomy" id="2972120"/>
    <lineage>
        <taxon>Eukaryota</taxon>
        <taxon>Fungi</taxon>
        <taxon>Dikarya</taxon>
        <taxon>Ascomycota</taxon>
        <taxon>Pezizomycotina</taxon>
        <taxon>Eurotiomycetes</taxon>
        <taxon>Eurotiomycetidae</taxon>
        <taxon>Eurotiales</taxon>
        <taxon>Aspergillaceae</taxon>
        <taxon>Penicillium</taxon>
    </lineage>
</organism>
<reference evidence="1" key="2">
    <citation type="journal article" date="2023" name="IMA Fungus">
        <title>Comparative genomic study of the Penicillium genus elucidates a diverse pangenome and 15 lateral gene transfer events.</title>
        <authorList>
            <person name="Petersen C."/>
            <person name="Sorensen T."/>
            <person name="Nielsen M.R."/>
            <person name="Sondergaard T.E."/>
            <person name="Sorensen J.L."/>
            <person name="Fitzpatrick D.A."/>
            <person name="Frisvad J.C."/>
            <person name="Nielsen K.L."/>
        </authorList>
    </citation>
    <scope>NUCLEOTIDE SEQUENCE</scope>
    <source>
        <strain evidence="1">IBT 16849</strain>
    </source>
</reference>
<dbReference type="AlphaFoldDB" id="A0A9W9J519"/>
<keyword evidence="2" id="KW-1185">Reference proteome</keyword>
<accession>A0A9W9J519</accession>
<comment type="caution">
    <text evidence="1">The sequence shown here is derived from an EMBL/GenBank/DDBJ whole genome shotgun (WGS) entry which is preliminary data.</text>
</comment>
<dbReference type="Proteomes" id="UP001150879">
    <property type="component" value="Unassembled WGS sequence"/>
</dbReference>
<name>A0A9W9J519_9EURO</name>
<sequence>MTTEPSSFLSYLLPTGSGESTGTFGTFTIFCPCDHATSDIDVRLDALFLIFVLFKCDTAEKHKITTIRLQCVTSSTSLRLDKFCRDLSPESANSLRVLAGYDQQISIKLSDRDLPDFGCLYFDGHVAAKWDPYSPLTKEQQKRSLVESWTRLGKYGRNEYIDEDILWPINGHPSYIPQDLLSEKDHKVDGQISLTLWIRTWFGKKADQGSHDAADEAYKRLVIAAMWDGDETGFRYAIEPEFVFDMKEELGHNIYTTSDENGDANPDVVDGIALGKPGSVPSSLIKALIHCPGQLDGNSNPKYNKWRQFSPGQIEAELPLDDKSQSLMVCVADRMACDEGWVLFLAINHRGQILPFQIRDMASWVMQYEANWMDGQALEENTFNPDDDVECMMHDGDGWGPL</sequence>